<name>A0A0P1KRA0_9SACH</name>
<evidence type="ECO:0000256" key="1">
    <source>
        <dbReference type="SAM" id="MobiDB-lite"/>
    </source>
</evidence>
<dbReference type="AlphaFoldDB" id="A0A0P1KRA0"/>
<dbReference type="Proteomes" id="UP000236544">
    <property type="component" value="Unassembled WGS sequence"/>
</dbReference>
<feature type="domain" description="Spindle body associated protein C-terminal" evidence="2">
    <location>
        <begin position="828"/>
        <end position="928"/>
    </location>
</feature>
<protein>
    <submittedName>
        <fullName evidence="3">LAQU0S05e00364g1_1</fullName>
    </submittedName>
</protein>
<evidence type="ECO:0000313" key="3">
    <source>
        <dbReference type="EMBL" id="CUS22218.1"/>
    </source>
</evidence>
<gene>
    <name evidence="3" type="ORF">LAQU0_S05e00364g</name>
</gene>
<reference evidence="4" key="1">
    <citation type="submission" date="2015-10" db="EMBL/GenBank/DDBJ databases">
        <authorList>
            <person name="Devillers H."/>
        </authorList>
    </citation>
    <scope>NUCLEOTIDE SEQUENCE [LARGE SCALE GENOMIC DNA]</scope>
</reference>
<accession>A0A0P1KRA0</accession>
<dbReference type="Pfam" id="PF10638">
    <property type="entry name" value="Sfi1_C"/>
    <property type="match status" value="1"/>
</dbReference>
<sequence length="964" mass="113541">MSGLGIEEPLSSHLGAQDDQSTSALIHGDSMYSTGSLLKRDIDDLLKDAKASSSQFLPEIEYLSLSEDADEPLHHLPFHPGKETGYLGDLSQIFEEFDYNPISKNRAKSDEDALIQLLFNKTQVFLLRNGFSLDFLMILRRYVELLVEEGLNPMEDQHLLELQNELEKGWEITPGFIAFLDNFMMKPNSIYIALALFEFKSKRLSLKINFTRWRLQAELEMSLKQLTGIWNSYMKQKHLQKWENIYRFKIEDLEAEADSFFNFKSLSNVTNTWMKRVDEQKIKQELADAFLIQKEFKALQKAYAIQIRSGDLALRTHSKSCLGRTFIKWRLASRLKESRHQISAPTEGLFFRKIQRKYQSLSSLGEKARILEKNLVLSPALSMWRNRSNQRMEKAKNLALLEVVFQRKMALNVLKSAFTWREREAVAKDSLRLTLQRHFFCGVWRKRLNERQLFSEFTLRQDIFVCYKYCTLWQNRILRQKSAQDHYQRAICRKVLKHFRLKCVQSRAEGKKREKSTWLFFRHWKNATELNLRLKAFESNSLKLFWQHEWKRKYINFSDLMSITIKCRNSLVVKEYFVRWTSKKDSYNVLKTKALLFSKTRVITRMKVVARRVKQLDSEARKYLAKSDVECERKFVSLWLASLKVQIRLKQEVILDQYLSLTGQALILRYLTSWKTKTQYLRTECEEAADRLRYESLASFTFRKALDKIHRHEQWSAVSRDLNRQSVLLNHFNILKQSYAGLRQMGQYLERIRAEKNLTALVKCMNMWTMKQLKCTRNSETVEIFRNRWNRASLRAIMLLWKEKSETVKPNPVTQFHHEVYEDGDKLEDQSLVTPTRIKKSGSVTIPGSERMKQNRMEAMRNHYRRARKAIPSPIKYSDNLDTITKKRLEVGNRERSEPSPPPKLDLGKINKKLASRHTRISFKTIPETKFSMEASPESPPRLVVDPSFLSSHPDDLDSSPSIR</sequence>
<dbReference type="OrthoDB" id="4070448at2759"/>
<feature type="region of interest" description="Disordered" evidence="1">
    <location>
        <begin position="928"/>
        <end position="964"/>
    </location>
</feature>
<dbReference type="InterPro" id="IPR018907">
    <property type="entry name" value="Spindle_body_associated_C_dom"/>
</dbReference>
<keyword evidence="4" id="KW-1185">Reference proteome</keyword>
<organism evidence="3 4">
    <name type="scientific">Lachancea quebecensis</name>
    <dbReference type="NCBI Taxonomy" id="1654605"/>
    <lineage>
        <taxon>Eukaryota</taxon>
        <taxon>Fungi</taxon>
        <taxon>Dikarya</taxon>
        <taxon>Ascomycota</taxon>
        <taxon>Saccharomycotina</taxon>
        <taxon>Saccharomycetes</taxon>
        <taxon>Saccharomycetales</taxon>
        <taxon>Saccharomycetaceae</taxon>
        <taxon>Lachancea</taxon>
    </lineage>
</organism>
<dbReference type="EMBL" id="LN890537">
    <property type="protein sequence ID" value="CUS22218.1"/>
    <property type="molecule type" value="Genomic_DNA"/>
</dbReference>
<proteinExistence type="predicted"/>
<evidence type="ECO:0000259" key="2">
    <source>
        <dbReference type="Pfam" id="PF10638"/>
    </source>
</evidence>
<evidence type="ECO:0000313" key="4">
    <source>
        <dbReference type="Proteomes" id="UP000236544"/>
    </source>
</evidence>